<feature type="domain" description="SMP-30/Gluconolactonase/LRE-like region" evidence="2">
    <location>
        <begin position="36"/>
        <end position="225"/>
    </location>
</feature>
<evidence type="ECO:0000259" key="2">
    <source>
        <dbReference type="Pfam" id="PF08450"/>
    </source>
</evidence>
<dbReference type="Proteomes" id="UP000198984">
    <property type="component" value="Unassembled WGS sequence"/>
</dbReference>
<evidence type="ECO:0000256" key="1">
    <source>
        <dbReference type="SAM" id="SignalP"/>
    </source>
</evidence>
<dbReference type="EMBL" id="FOBB01000002">
    <property type="protein sequence ID" value="SEL54619.1"/>
    <property type="molecule type" value="Genomic_DNA"/>
</dbReference>
<reference evidence="3 4" key="1">
    <citation type="submission" date="2016-10" db="EMBL/GenBank/DDBJ databases">
        <authorList>
            <person name="de Groot N.N."/>
        </authorList>
    </citation>
    <scope>NUCLEOTIDE SEQUENCE [LARGE SCALE GENOMIC DNA]</scope>
    <source>
        <strain evidence="3 4">DSM 21039</strain>
    </source>
</reference>
<proteinExistence type="predicted"/>
<evidence type="ECO:0000313" key="3">
    <source>
        <dbReference type="EMBL" id="SEL54619.1"/>
    </source>
</evidence>
<dbReference type="SUPFAM" id="SSF63829">
    <property type="entry name" value="Calcium-dependent phosphotriesterase"/>
    <property type="match status" value="1"/>
</dbReference>
<dbReference type="AlphaFoldDB" id="A0A1H7R398"/>
<dbReference type="Gene3D" id="2.120.10.30">
    <property type="entry name" value="TolB, C-terminal domain"/>
    <property type="match status" value="1"/>
</dbReference>
<organism evidence="3 4">
    <name type="scientific">Chitinophaga rupis</name>
    <dbReference type="NCBI Taxonomy" id="573321"/>
    <lineage>
        <taxon>Bacteria</taxon>
        <taxon>Pseudomonadati</taxon>
        <taxon>Bacteroidota</taxon>
        <taxon>Chitinophagia</taxon>
        <taxon>Chitinophagales</taxon>
        <taxon>Chitinophagaceae</taxon>
        <taxon>Chitinophaga</taxon>
    </lineage>
</organism>
<dbReference type="InterPro" id="IPR013658">
    <property type="entry name" value="SGL"/>
</dbReference>
<dbReference type="InterPro" id="IPR011042">
    <property type="entry name" value="6-blade_b-propeller_TolB-like"/>
</dbReference>
<accession>A0A1H7R398</accession>
<keyword evidence="4" id="KW-1185">Reference proteome</keyword>
<name>A0A1H7R398_9BACT</name>
<evidence type="ECO:0000313" key="4">
    <source>
        <dbReference type="Proteomes" id="UP000198984"/>
    </source>
</evidence>
<dbReference type="OrthoDB" id="8584394at2"/>
<dbReference type="STRING" id="573321.SAMN04488505_102514"/>
<sequence>MKKFLFSLITLLAVLDLAAQSGPEIITTHTEKDVIPEGITINPVNGTIYVSSIALQKIITINKDGSHKDLIKSGQDGFLEGLGMKIDAKAQWLWVVSNKKQDHWYLSCVHAFDLKKGVVKQKYILKDTARHLFNDLILHPDGKLYITDTYDSSLYEVDPVREKLSLFVKDSLIAWPNGITYNANGKVYVATYSHGLMQLDLPSKKLSPLKGYTDSTKAYNLDGLVFWNNNIIGVYNGAATNKGNAIVQYSLNSNGDGITGEKIIDKGNELFHDPTTAAILENKLYVLANSYLGEYNANKESAVGISDQLGPVTVLVYELSRNVKK</sequence>
<gene>
    <name evidence="3" type="ORF">SAMN04488505_102514</name>
</gene>
<keyword evidence="1" id="KW-0732">Signal</keyword>
<protein>
    <submittedName>
        <fullName evidence="3">SMP-30/Gluconolaconase/LRE-like region-containing protein</fullName>
    </submittedName>
</protein>
<dbReference type="Pfam" id="PF08450">
    <property type="entry name" value="SGL"/>
    <property type="match status" value="1"/>
</dbReference>
<dbReference type="RefSeq" id="WP_089909937.1">
    <property type="nucleotide sequence ID" value="NZ_FOBB01000002.1"/>
</dbReference>
<feature type="signal peptide" evidence="1">
    <location>
        <begin position="1"/>
        <end position="18"/>
    </location>
</feature>
<feature type="chain" id="PRO_5011559455" evidence="1">
    <location>
        <begin position="19"/>
        <end position="325"/>
    </location>
</feature>